<feature type="domain" description="Sulfatase N-terminal" evidence="8">
    <location>
        <begin position="43"/>
        <end position="377"/>
    </location>
</feature>
<dbReference type="Proteomes" id="UP000237640">
    <property type="component" value="Unassembled WGS sequence"/>
</dbReference>
<dbReference type="GO" id="GO:0046872">
    <property type="term" value="F:metal ion binding"/>
    <property type="evidence" value="ECO:0007669"/>
    <property type="project" value="UniProtKB-KW"/>
</dbReference>
<dbReference type="Gene3D" id="3.40.720.10">
    <property type="entry name" value="Alkaline Phosphatase, subunit A"/>
    <property type="match status" value="1"/>
</dbReference>
<dbReference type="CDD" id="cd16144">
    <property type="entry name" value="ARS_like"/>
    <property type="match status" value="1"/>
</dbReference>
<keyword evidence="5" id="KW-0378">Hydrolase</keyword>
<evidence type="ECO:0000256" key="6">
    <source>
        <dbReference type="ARBA" id="ARBA00022837"/>
    </source>
</evidence>
<reference evidence="9 10" key="1">
    <citation type="submission" date="2018-03" db="EMBL/GenBank/DDBJ databases">
        <title>Genomic Encyclopedia of Archaeal and Bacterial Type Strains, Phase II (KMG-II): from individual species to whole genera.</title>
        <authorList>
            <person name="Goeker M."/>
        </authorList>
    </citation>
    <scope>NUCLEOTIDE SEQUENCE [LARGE SCALE GENOMIC DNA]</scope>
    <source>
        <strain evidence="9 10">DSM 25027</strain>
    </source>
</reference>
<protein>
    <submittedName>
        <fullName evidence="9">Arylsulfatase A-like enzyme</fullName>
    </submittedName>
</protein>
<comment type="caution">
    <text evidence="9">The sequence shown here is derived from an EMBL/GenBank/DDBJ whole genome shotgun (WGS) entry which is preliminary data.</text>
</comment>
<accession>A0A2T0M8J7</accession>
<dbReference type="PANTHER" id="PTHR42693:SF42">
    <property type="entry name" value="ARYLSULFATASE G"/>
    <property type="match status" value="1"/>
</dbReference>
<dbReference type="SUPFAM" id="SSF53649">
    <property type="entry name" value="Alkaline phosphatase-like"/>
    <property type="match status" value="1"/>
</dbReference>
<evidence type="ECO:0000256" key="2">
    <source>
        <dbReference type="ARBA" id="ARBA00008779"/>
    </source>
</evidence>
<dbReference type="RefSeq" id="WP_106145138.1">
    <property type="nucleotide sequence ID" value="NZ_PVYX01000002.1"/>
</dbReference>
<proteinExistence type="inferred from homology"/>
<evidence type="ECO:0000256" key="1">
    <source>
        <dbReference type="ARBA" id="ARBA00001913"/>
    </source>
</evidence>
<dbReference type="GO" id="GO:0004065">
    <property type="term" value="F:arylsulfatase activity"/>
    <property type="evidence" value="ECO:0007669"/>
    <property type="project" value="TreeGrafter"/>
</dbReference>
<dbReference type="InterPro" id="IPR050738">
    <property type="entry name" value="Sulfatase"/>
</dbReference>
<evidence type="ECO:0000259" key="8">
    <source>
        <dbReference type="Pfam" id="PF00884"/>
    </source>
</evidence>
<evidence type="ECO:0000313" key="10">
    <source>
        <dbReference type="Proteomes" id="UP000237640"/>
    </source>
</evidence>
<dbReference type="OrthoDB" id="9765065at2"/>
<dbReference type="Pfam" id="PF00884">
    <property type="entry name" value="Sulfatase"/>
    <property type="match status" value="1"/>
</dbReference>
<evidence type="ECO:0000256" key="7">
    <source>
        <dbReference type="SAM" id="Coils"/>
    </source>
</evidence>
<organism evidence="9 10">
    <name type="scientific">Flagellimonas meridianipacifica</name>
    <dbReference type="NCBI Taxonomy" id="1080225"/>
    <lineage>
        <taxon>Bacteria</taxon>
        <taxon>Pseudomonadati</taxon>
        <taxon>Bacteroidota</taxon>
        <taxon>Flavobacteriia</taxon>
        <taxon>Flavobacteriales</taxon>
        <taxon>Flavobacteriaceae</taxon>
        <taxon>Flagellimonas</taxon>
    </lineage>
</organism>
<feature type="coiled-coil region" evidence="7">
    <location>
        <begin position="444"/>
        <end position="475"/>
    </location>
</feature>
<keyword evidence="7" id="KW-0175">Coiled coil</keyword>
<comment type="similarity">
    <text evidence="2">Belongs to the sulfatase family.</text>
</comment>
<keyword evidence="6" id="KW-0106">Calcium</keyword>
<keyword evidence="10" id="KW-1185">Reference proteome</keyword>
<name>A0A2T0M8J7_9FLAO</name>
<dbReference type="PANTHER" id="PTHR42693">
    <property type="entry name" value="ARYLSULFATASE FAMILY MEMBER"/>
    <property type="match status" value="1"/>
</dbReference>
<keyword evidence="3" id="KW-0479">Metal-binding</keyword>
<dbReference type="InterPro" id="IPR017850">
    <property type="entry name" value="Alkaline_phosphatase_core_sf"/>
</dbReference>
<dbReference type="AlphaFoldDB" id="A0A2T0M8J7"/>
<comment type="cofactor">
    <cofactor evidence="1">
        <name>Ca(2+)</name>
        <dbReference type="ChEBI" id="CHEBI:29108"/>
    </cofactor>
</comment>
<dbReference type="EMBL" id="PVYX01000002">
    <property type="protein sequence ID" value="PRX53799.1"/>
    <property type="molecule type" value="Genomic_DNA"/>
</dbReference>
<gene>
    <name evidence="9" type="ORF">CLV81_2186</name>
</gene>
<dbReference type="InterPro" id="IPR000917">
    <property type="entry name" value="Sulfatase_N"/>
</dbReference>
<evidence type="ECO:0000313" key="9">
    <source>
        <dbReference type="EMBL" id="PRX53799.1"/>
    </source>
</evidence>
<sequence>MLAVNGLYYFYMKILENFNWRYLSFPLFFVCLISCKEKRPEDPNIIMIVTDDLGWYDLTCYGNDFIESPNLDQLANEGIRFTDAYAPAPLCSASRASIITGLHPISVDITEHIHGNPPARPDQKLKTPPIAQQLGLEFKTIAEALKEKKYKTAFFGKWHLGGGKFTPDKRGFDLNIAGAWNGLPKSFFYPFFTPGEKPELQNTSKEGDYLTDVLTNKTIEYIEQQKDSTFFISLNYYSPHVPIEAKPELVEKYRRKRGADTTAETMPNIHYAAMVESIDENVGRIINTLKTLDLDENTLIVFTSDNGGLHVPSLPEFIKHTPPTDNGPLREGKGYVYEGGIREPLIIHWPRVIKNARIDSTVVTAQDFYNTFMDIVGLEQTSDGMSLLPIFQGEQLKERGLLWHLPHYNHQGSKPSTAYREGDWKIIYSYEDDTYELFNLKKDISESKDLSNVETEKLEELKQKMNKELKELNAKFPEPNPDYIGESGSE</sequence>
<evidence type="ECO:0000256" key="3">
    <source>
        <dbReference type="ARBA" id="ARBA00022723"/>
    </source>
</evidence>
<dbReference type="Gene3D" id="3.30.1120.10">
    <property type="match status" value="1"/>
</dbReference>
<evidence type="ECO:0000256" key="4">
    <source>
        <dbReference type="ARBA" id="ARBA00022729"/>
    </source>
</evidence>
<keyword evidence="4" id="KW-0732">Signal</keyword>
<evidence type="ECO:0000256" key="5">
    <source>
        <dbReference type="ARBA" id="ARBA00022801"/>
    </source>
</evidence>